<evidence type="ECO:0000256" key="1">
    <source>
        <dbReference type="SAM" id="MobiDB-lite"/>
    </source>
</evidence>
<feature type="domain" description="YdbS-like PH" evidence="3">
    <location>
        <begin position="76"/>
        <end position="147"/>
    </location>
</feature>
<keyword evidence="2" id="KW-1133">Transmembrane helix</keyword>
<feature type="region of interest" description="Disordered" evidence="1">
    <location>
        <begin position="152"/>
        <end position="178"/>
    </location>
</feature>
<reference evidence="4 5" key="1">
    <citation type="submission" date="2019-12" db="EMBL/GenBank/DDBJ databases">
        <title>Nitratireductor arenosus sp. nov., Isolated from sea sand, Jeju island, South Korea.</title>
        <authorList>
            <person name="Kim W."/>
        </authorList>
    </citation>
    <scope>NUCLEOTIDE SEQUENCE [LARGE SCALE GENOMIC DNA]</scope>
    <source>
        <strain evidence="4 5">CAU 1489</strain>
    </source>
</reference>
<protein>
    <submittedName>
        <fullName evidence="4">PH domain-containing protein</fullName>
    </submittedName>
</protein>
<keyword evidence="2" id="KW-0812">Transmembrane</keyword>
<sequence length="178" mass="18623">MRGVNDNPRPGYGGPFLPSALSLFLPTMVVLAGYGVALAGLVLAGRGDGALARLCIVVLALGGPFLIAHATLRVFTIRVAVMPRTLYVHRGFPSGEAQDIPYRLIDRVAVRRGLAGRIAGSGALVVTLSGGRRVVVGDLKHADQARAAIVRHMPAGERPAPDSPDGDLETSRPFASAR</sequence>
<evidence type="ECO:0000259" key="3">
    <source>
        <dbReference type="Pfam" id="PF03703"/>
    </source>
</evidence>
<evidence type="ECO:0000313" key="4">
    <source>
        <dbReference type="EMBL" id="MVA97014.1"/>
    </source>
</evidence>
<keyword evidence="5" id="KW-1185">Reference proteome</keyword>
<keyword evidence="2" id="KW-0472">Membrane</keyword>
<comment type="caution">
    <text evidence="4">The sequence shown here is derived from an EMBL/GenBank/DDBJ whole genome shotgun (WGS) entry which is preliminary data.</text>
</comment>
<dbReference type="EMBL" id="WPHG01000002">
    <property type="protein sequence ID" value="MVA97014.1"/>
    <property type="molecule type" value="Genomic_DNA"/>
</dbReference>
<dbReference type="Pfam" id="PF03703">
    <property type="entry name" value="bPH_2"/>
    <property type="match status" value="1"/>
</dbReference>
<dbReference type="Proteomes" id="UP000463224">
    <property type="component" value="Unassembled WGS sequence"/>
</dbReference>
<organism evidence="4 5">
    <name type="scientific">Nitratireductor arenosus</name>
    <dbReference type="NCBI Taxonomy" id="2682096"/>
    <lineage>
        <taxon>Bacteria</taxon>
        <taxon>Pseudomonadati</taxon>
        <taxon>Pseudomonadota</taxon>
        <taxon>Alphaproteobacteria</taxon>
        <taxon>Hyphomicrobiales</taxon>
        <taxon>Phyllobacteriaceae</taxon>
        <taxon>Nitratireductor</taxon>
    </lineage>
</organism>
<evidence type="ECO:0000313" key="5">
    <source>
        <dbReference type="Proteomes" id="UP000463224"/>
    </source>
</evidence>
<dbReference type="AlphaFoldDB" id="A0A844QEG5"/>
<feature type="transmembrane region" description="Helical" evidence="2">
    <location>
        <begin position="51"/>
        <end position="72"/>
    </location>
</feature>
<evidence type="ECO:0000256" key="2">
    <source>
        <dbReference type="SAM" id="Phobius"/>
    </source>
</evidence>
<name>A0A844QEG5_9HYPH</name>
<feature type="transmembrane region" description="Helical" evidence="2">
    <location>
        <begin position="20"/>
        <end position="44"/>
    </location>
</feature>
<gene>
    <name evidence="4" type="ORF">GN330_07105</name>
</gene>
<proteinExistence type="predicted"/>
<accession>A0A844QEG5</accession>
<dbReference type="InterPro" id="IPR005182">
    <property type="entry name" value="YdbS-like_PH"/>
</dbReference>